<dbReference type="SUPFAM" id="SSF56112">
    <property type="entry name" value="Protein kinase-like (PK-like)"/>
    <property type="match status" value="1"/>
</dbReference>
<feature type="binding site" evidence="6">
    <location>
        <position position="54"/>
    </location>
    <ligand>
        <name>ATP</name>
        <dbReference type="ChEBI" id="CHEBI:30616"/>
    </ligand>
</feature>
<evidence type="ECO:0000259" key="9">
    <source>
        <dbReference type="PROSITE" id="PS51285"/>
    </source>
</evidence>
<proteinExistence type="inferred from homology"/>
<evidence type="ECO:0000256" key="6">
    <source>
        <dbReference type="PROSITE-ProRule" id="PRU10141"/>
    </source>
</evidence>
<dbReference type="Pfam" id="PF00069">
    <property type="entry name" value="Pkinase"/>
    <property type="match status" value="1"/>
</dbReference>
<dbReference type="InterPro" id="IPR011009">
    <property type="entry name" value="Kinase-like_dom_sf"/>
</dbReference>
<comment type="similarity">
    <text evidence="7">Belongs to the protein kinase superfamily.</text>
</comment>
<protein>
    <recommendedName>
        <fullName evidence="12">Protein kinase domain-containing protein</fullName>
    </recommendedName>
</protein>
<dbReference type="HOGENOM" id="CLU_000288_63_5_1"/>
<dbReference type="STRING" id="431595.K3WUF3"/>
<accession>K3WUF3</accession>
<dbReference type="GO" id="GO:0005524">
    <property type="term" value="F:ATP binding"/>
    <property type="evidence" value="ECO:0007669"/>
    <property type="project" value="UniProtKB-UniRule"/>
</dbReference>
<keyword evidence="3 6" id="KW-0547">Nucleotide-binding</keyword>
<dbReference type="VEuPathDB" id="FungiDB:PYU1_G008584"/>
<evidence type="ECO:0000256" key="1">
    <source>
        <dbReference type="ARBA" id="ARBA00022527"/>
    </source>
</evidence>
<evidence type="ECO:0000256" key="3">
    <source>
        <dbReference type="ARBA" id="ARBA00022741"/>
    </source>
</evidence>
<keyword evidence="2" id="KW-0808">Transferase</keyword>
<dbReference type="PROSITE" id="PS51285">
    <property type="entry name" value="AGC_KINASE_CTER"/>
    <property type="match status" value="1"/>
</dbReference>
<reference evidence="11" key="2">
    <citation type="submission" date="2010-04" db="EMBL/GenBank/DDBJ databases">
        <authorList>
            <person name="Buell R."/>
            <person name="Hamilton J."/>
            <person name="Hostetler J."/>
        </authorList>
    </citation>
    <scope>NUCLEOTIDE SEQUENCE [LARGE SCALE GENOMIC DNA]</scope>
    <source>
        <strain evidence="11">DAOM:BR144</strain>
    </source>
</reference>
<dbReference type="OMA" id="SKANCNT"/>
<evidence type="ECO:0000313" key="11">
    <source>
        <dbReference type="Proteomes" id="UP000019132"/>
    </source>
</evidence>
<dbReference type="Proteomes" id="UP000019132">
    <property type="component" value="Unassembled WGS sequence"/>
</dbReference>
<dbReference type="PANTHER" id="PTHR24353">
    <property type="entry name" value="CYCLIC NUCLEOTIDE-DEPENDENT PROTEIN KINASE"/>
    <property type="match status" value="1"/>
</dbReference>
<dbReference type="AlphaFoldDB" id="K3WUF3"/>
<dbReference type="eggNOG" id="KOG0598">
    <property type="taxonomic scope" value="Eukaryota"/>
</dbReference>
<reference evidence="10" key="3">
    <citation type="submission" date="2015-02" db="UniProtKB">
        <authorList>
            <consortium name="EnsemblProtists"/>
        </authorList>
    </citation>
    <scope>IDENTIFICATION</scope>
    <source>
        <strain evidence="10">DAOM BR144</strain>
    </source>
</reference>
<evidence type="ECO:0000313" key="10">
    <source>
        <dbReference type="EnsemblProtists" id="PYU1_T008600"/>
    </source>
</evidence>
<evidence type="ECO:0000259" key="8">
    <source>
        <dbReference type="PROSITE" id="PS50011"/>
    </source>
</evidence>
<dbReference type="PROSITE" id="PS00108">
    <property type="entry name" value="PROTEIN_KINASE_ST"/>
    <property type="match status" value="1"/>
</dbReference>
<keyword evidence="5 6" id="KW-0067">ATP-binding</keyword>
<dbReference type="InParanoid" id="K3WUF3"/>
<dbReference type="EMBL" id="GL376613">
    <property type="status" value="NOT_ANNOTATED_CDS"/>
    <property type="molecule type" value="Genomic_DNA"/>
</dbReference>
<feature type="domain" description="AGC-kinase C-terminal" evidence="9">
    <location>
        <begin position="307"/>
        <end position="379"/>
    </location>
</feature>
<reference evidence="11" key="1">
    <citation type="journal article" date="2010" name="Genome Biol.">
        <title>Genome sequence of the necrotrophic plant pathogen Pythium ultimum reveals original pathogenicity mechanisms and effector repertoire.</title>
        <authorList>
            <person name="Levesque C.A."/>
            <person name="Brouwer H."/>
            <person name="Cano L."/>
            <person name="Hamilton J.P."/>
            <person name="Holt C."/>
            <person name="Huitema E."/>
            <person name="Raffaele S."/>
            <person name="Robideau G.P."/>
            <person name="Thines M."/>
            <person name="Win J."/>
            <person name="Zerillo M.M."/>
            <person name="Beakes G.W."/>
            <person name="Boore J.L."/>
            <person name="Busam D."/>
            <person name="Dumas B."/>
            <person name="Ferriera S."/>
            <person name="Fuerstenberg S.I."/>
            <person name="Gachon C.M."/>
            <person name="Gaulin E."/>
            <person name="Govers F."/>
            <person name="Grenville-Briggs L."/>
            <person name="Horner N."/>
            <person name="Hostetler J."/>
            <person name="Jiang R.H."/>
            <person name="Johnson J."/>
            <person name="Krajaejun T."/>
            <person name="Lin H."/>
            <person name="Meijer H.J."/>
            <person name="Moore B."/>
            <person name="Morris P."/>
            <person name="Phuntmart V."/>
            <person name="Puiu D."/>
            <person name="Shetty J."/>
            <person name="Stajich J.E."/>
            <person name="Tripathy S."/>
            <person name="Wawra S."/>
            <person name="van West P."/>
            <person name="Whitty B.R."/>
            <person name="Coutinho P.M."/>
            <person name="Henrissat B."/>
            <person name="Martin F."/>
            <person name="Thomas P.D."/>
            <person name="Tyler B.M."/>
            <person name="De Vries R.P."/>
            <person name="Kamoun S."/>
            <person name="Yandell M."/>
            <person name="Tisserat N."/>
            <person name="Buell C.R."/>
        </authorList>
    </citation>
    <scope>NUCLEOTIDE SEQUENCE</scope>
    <source>
        <strain evidence="11">DAOM:BR144</strain>
    </source>
</reference>
<evidence type="ECO:0000256" key="5">
    <source>
        <dbReference type="ARBA" id="ARBA00022840"/>
    </source>
</evidence>
<feature type="domain" description="Protein kinase" evidence="8">
    <location>
        <begin position="23"/>
        <end position="306"/>
    </location>
</feature>
<keyword evidence="1 7" id="KW-0723">Serine/threonine-protein kinase</keyword>
<evidence type="ECO:0000256" key="7">
    <source>
        <dbReference type="RuleBase" id="RU000304"/>
    </source>
</evidence>
<organism evidence="10 11">
    <name type="scientific">Globisporangium ultimum (strain ATCC 200006 / CBS 805.95 / DAOM BR144)</name>
    <name type="common">Pythium ultimum</name>
    <dbReference type="NCBI Taxonomy" id="431595"/>
    <lineage>
        <taxon>Eukaryota</taxon>
        <taxon>Sar</taxon>
        <taxon>Stramenopiles</taxon>
        <taxon>Oomycota</taxon>
        <taxon>Peronosporomycetes</taxon>
        <taxon>Pythiales</taxon>
        <taxon>Pythiaceae</taxon>
        <taxon>Globisporangium</taxon>
    </lineage>
</organism>
<dbReference type="InterPro" id="IPR000719">
    <property type="entry name" value="Prot_kinase_dom"/>
</dbReference>
<dbReference type="EnsemblProtists" id="PYU1_T008600">
    <property type="protein sequence ID" value="PYU1_T008600"/>
    <property type="gene ID" value="PYU1_G008584"/>
</dbReference>
<dbReference type="SMART" id="SM00220">
    <property type="entry name" value="S_TKc"/>
    <property type="match status" value="1"/>
</dbReference>
<dbReference type="Gene3D" id="1.10.510.10">
    <property type="entry name" value="Transferase(Phosphotransferase) domain 1"/>
    <property type="match status" value="1"/>
</dbReference>
<evidence type="ECO:0000256" key="4">
    <source>
        <dbReference type="ARBA" id="ARBA00022777"/>
    </source>
</evidence>
<dbReference type="PROSITE" id="PS50011">
    <property type="entry name" value="PROTEIN_KINASE_DOM"/>
    <property type="match status" value="1"/>
</dbReference>
<dbReference type="GO" id="GO:0004674">
    <property type="term" value="F:protein serine/threonine kinase activity"/>
    <property type="evidence" value="ECO:0007669"/>
    <property type="project" value="UniProtKB-KW"/>
</dbReference>
<keyword evidence="4" id="KW-0418">Kinase</keyword>
<keyword evidence="11" id="KW-1185">Reference proteome</keyword>
<sequence>MGSGLSVFASSRDDPNMLSLKHFEIHRVVGKGGFGKVNAVIRKKTRPPQWFAMKTLSKAVVIEKNCVNMIWNERNLLTILSNSPHIVRMHHAFQDAYNCYMVMDLLLGGDLKFHLTGMYKTGFNELHARFYVAGTLLSLQYLHTKAILHRDVKPENIILDDKGYPRLTDLGVSVQADNLRYRGNSGTTPYMAPELFLGNHHEHGIAVDFFSLGILAHELLFGKKPWTGSVQARLENMGVKDLADFPEDQCIHYYTSDMLDLTSSSSSNTKQLSPECRSMLRGLLHPMEASRLGYNGASEIMAHAWFDGFDWDAYAKQELEPPFRPVVDESKANCNTAAVDFDDVLEQSSGPSMGRVKSEDQAKFAGFEFNTAISPTVNPTT</sequence>
<evidence type="ECO:0008006" key="12">
    <source>
        <dbReference type="Google" id="ProtNLM"/>
    </source>
</evidence>
<dbReference type="InterPro" id="IPR008271">
    <property type="entry name" value="Ser/Thr_kinase_AS"/>
</dbReference>
<dbReference type="InterPro" id="IPR045270">
    <property type="entry name" value="STKc_AGC"/>
</dbReference>
<dbReference type="CDD" id="cd05123">
    <property type="entry name" value="STKc_AGC"/>
    <property type="match status" value="1"/>
</dbReference>
<evidence type="ECO:0000256" key="2">
    <source>
        <dbReference type="ARBA" id="ARBA00022679"/>
    </source>
</evidence>
<name>K3WUF3_GLOUD</name>
<dbReference type="Gene3D" id="3.30.200.20">
    <property type="entry name" value="Phosphorylase Kinase, domain 1"/>
    <property type="match status" value="1"/>
</dbReference>
<dbReference type="PANTHER" id="PTHR24353:SF147">
    <property type="entry name" value="CGMP-DEPENDENT SERINE_THREONIN PROTEIN KINASE-RELATED"/>
    <property type="match status" value="1"/>
</dbReference>
<dbReference type="InterPro" id="IPR000961">
    <property type="entry name" value="AGC-kinase_C"/>
</dbReference>
<dbReference type="InterPro" id="IPR017441">
    <property type="entry name" value="Protein_kinase_ATP_BS"/>
</dbReference>
<dbReference type="PROSITE" id="PS00107">
    <property type="entry name" value="PROTEIN_KINASE_ATP"/>
    <property type="match status" value="1"/>
</dbReference>